<keyword evidence="2" id="KW-1185">Reference proteome</keyword>
<dbReference type="Proteomes" id="UP001162992">
    <property type="component" value="Chromosome 2"/>
</dbReference>
<gene>
    <name evidence="1" type="ORF">O6H91_02G026600</name>
</gene>
<proteinExistence type="predicted"/>
<sequence>MAIAVNLGVGGNFISGRAIRFATWGMHISAMIMMILTTILIRFSASYYSPLLNFCVMLLDYKVWQGAMQFFTEPVLFLLVNLVIVCIWVSSSVACTAVEENLQSMSIAPKTKSQRDSSAYKQRVTTASFCSSSPQADNSHSKILSPCATFPSSKVYAEVERSQIECSVSSFQAESTKEPSGSISEGTTASFREQKRSYSVKTNPTRRQDHSTDRKNDTSKKITPQNNWETKKYAASSLNSGAAVTRRTKFENRCASFPQLPACVIVKDMAIGEADSDKSGMRGCRPEVLVIEKDELNERIEAFFAKFREQLKKESLRSQ</sequence>
<reference evidence="2" key="1">
    <citation type="journal article" date="2024" name="Proc. Natl. Acad. Sci. U.S.A.">
        <title>Extraordinary preservation of gene collinearity over three hundred million years revealed in homosporous lycophytes.</title>
        <authorList>
            <person name="Li C."/>
            <person name="Wickell D."/>
            <person name="Kuo L.Y."/>
            <person name="Chen X."/>
            <person name="Nie B."/>
            <person name="Liao X."/>
            <person name="Peng D."/>
            <person name="Ji J."/>
            <person name="Jenkins J."/>
            <person name="Williams M."/>
            <person name="Shu S."/>
            <person name="Plott C."/>
            <person name="Barry K."/>
            <person name="Rajasekar S."/>
            <person name="Grimwood J."/>
            <person name="Han X."/>
            <person name="Sun S."/>
            <person name="Hou Z."/>
            <person name="He W."/>
            <person name="Dai G."/>
            <person name="Sun C."/>
            <person name="Schmutz J."/>
            <person name="Leebens-Mack J.H."/>
            <person name="Li F.W."/>
            <person name="Wang L."/>
        </authorList>
    </citation>
    <scope>NUCLEOTIDE SEQUENCE [LARGE SCALE GENOMIC DNA]</scope>
    <source>
        <strain evidence="2">cv. PW_Plant_1</strain>
    </source>
</reference>
<evidence type="ECO:0000313" key="1">
    <source>
        <dbReference type="EMBL" id="KAJ7564624.1"/>
    </source>
</evidence>
<name>A0ACC2EDN9_DIPCM</name>
<dbReference type="EMBL" id="CM055093">
    <property type="protein sequence ID" value="KAJ7564624.1"/>
    <property type="molecule type" value="Genomic_DNA"/>
</dbReference>
<accession>A0ACC2EDN9</accession>
<evidence type="ECO:0000313" key="2">
    <source>
        <dbReference type="Proteomes" id="UP001162992"/>
    </source>
</evidence>
<protein>
    <submittedName>
        <fullName evidence="1">Uncharacterized protein</fullName>
    </submittedName>
</protein>
<comment type="caution">
    <text evidence="1">The sequence shown here is derived from an EMBL/GenBank/DDBJ whole genome shotgun (WGS) entry which is preliminary data.</text>
</comment>
<organism evidence="1 2">
    <name type="scientific">Diphasiastrum complanatum</name>
    <name type="common">Issler's clubmoss</name>
    <name type="synonym">Lycopodium complanatum</name>
    <dbReference type="NCBI Taxonomy" id="34168"/>
    <lineage>
        <taxon>Eukaryota</taxon>
        <taxon>Viridiplantae</taxon>
        <taxon>Streptophyta</taxon>
        <taxon>Embryophyta</taxon>
        <taxon>Tracheophyta</taxon>
        <taxon>Lycopodiopsida</taxon>
        <taxon>Lycopodiales</taxon>
        <taxon>Lycopodiaceae</taxon>
        <taxon>Lycopodioideae</taxon>
        <taxon>Diphasiastrum</taxon>
    </lineage>
</organism>